<dbReference type="SUPFAM" id="SSF51905">
    <property type="entry name" value="FAD/NAD(P)-binding domain"/>
    <property type="match status" value="1"/>
</dbReference>
<dbReference type="HOGENOM" id="CLU_025174_0_1_10"/>
<dbReference type="NCBIfam" id="TIGR00275">
    <property type="entry name" value="aminoacetone oxidase family FAD-binding enzyme"/>
    <property type="match status" value="1"/>
</dbReference>
<dbReference type="PRINTS" id="PR00368">
    <property type="entry name" value="FADPNR"/>
</dbReference>
<dbReference type="STRING" id="313596.RB2501_08625"/>
<dbReference type="PANTHER" id="PTHR42887:SF2">
    <property type="entry name" value="OS12G0638800 PROTEIN"/>
    <property type="match status" value="1"/>
</dbReference>
<keyword evidence="3" id="KW-0274">FAD</keyword>
<dbReference type="InterPro" id="IPR023166">
    <property type="entry name" value="BaiN-like_dom_sf"/>
</dbReference>
<evidence type="ECO:0000256" key="1">
    <source>
        <dbReference type="ARBA" id="ARBA00001974"/>
    </source>
</evidence>
<gene>
    <name evidence="6" type="ordered locus">RB2501_08625</name>
</gene>
<sequence length="431" mass="46474">MYDLLVIGGGAAGFYGAIHAARREPGMRIAILEQNKEFLSKVRISGGGRCNVTHRPLEPAVLAGNYPRGNKELIGPFHTHASREVMAFFESLGIPLKTEGDGRVFPQSDQSESVISALLEEARKLGIRMETRCRVTGIAEAPEGSGWSVATGSGDFQSRYLLVAPGGSRPVWALLAGLGLRIIPPVPSLFTFRIDDTRLNGLQGISAPGQVAVLPPGGDEAPVAQTNYRKAARKGELQAEGPILITHWGLSGPAVLKLSAWGARLFAATGYRFRIRVNWMPEYHKGSLPDFLEQVRQADGPRLVSRSRASGLPSRLWARLVEAAGIPADRRWAELSRPGLHRLAAQLTDSEFAVDGKSTFKEEFVTAGGVSRKEIDFRTFECRKLPGMYLAGEVLDVDAVTGGFNFQNAWTGAFLAASAIAGATASQARTK</sequence>
<protein>
    <submittedName>
        <fullName evidence="6">HI0933-like protein</fullName>
    </submittedName>
</protein>
<dbReference type="Pfam" id="PF22780">
    <property type="entry name" value="HI0933_like_1st"/>
    <property type="match status" value="1"/>
</dbReference>
<reference evidence="6 7" key="1">
    <citation type="journal article" date="2009" name="J. Bacteriol.">
        <title>Complete genome sequence of Robiginitalea biformata HTCC2501.</title>
        <authorList>
            <person name="Oh H.M."/>
            <person name="Giovannoni S.J."/>
            <person name="Lee K."/>
            <person name="Ferriera S."/>
            <person name="Johnson J."/>
            <person name="Cho J.C."/>
        </authorList>
    </citation>
    <scope>NUCLEOTIDE SEQUENCE [LARGE SCALE GENOMIC DNA]</scope>
    <source>
        <strain evidence="7">ATCC BAA-864 / HTCC2501 / KCTC 12146</strain>
    </source>
</reference>
<evidence type="ECO:0000313" key="7">
    <source>
        <dbReference type="Proteomes" id="UP000009049"/>
    </source>
</evidence>
<name>A4CJ45_ROBBH</name>
<dbReference type="KEGG" id="rbi:RB2501_08625"/>
<dbReference type="OrthoDB" id="9773233at2"/>
<accession>A4CJ45</accession>
<feature type="domain" description="RsdA/BaiN/AoA(So)-like Rossmann fold-like" evidence="4">
    <location>
        <begin position="3"/>
        <end position="418"/>
    </location>
</feature>
<keyword evidence="2" id="KW-0285">Flavoprotein</keyword>
<evidence type="ECO:0000256" key="2">
    <source>
        <dbReference type="ARBA" id="ARBA00022630"/>
    </source>
</evidence>
<dbReference type="EMBL" id="CP001712">
    <property type="protein sequence ID" value="EAR16953.1"/>
    <property type="molecule type" value="Genomic_DNA"/>
</dbReference>
<dbReference type="Pfam" id="PF03486">
    <property type="entry name" value="HI0933_like"/>
    <property type="match status" value="1"/>
</dbReference>
<proteinExistence type="predicted"/>
<dbReference type="InterPro" id="IPR036188">
    <property type="entry name" value="FAD/NAD-bd_sf"/>
</dbReference>
<keyword evidence="7" id="KW-1185">Reference proteome</keyword>
<comment type="cofactor">
    <cofactor evidence="1">
        <name>FAD</name>
        <dbReference type="ChEBI" id="CHEBI:57692"/>
    </cofactor>
</comment>
<dbReference type="InterPro" id="IPR055178">
    <property type="entry name" value="RsdA/BaiN/AoA(So)-like_dom"/>
</dbReference>
<dbReference type="AlphaFoldDB" id="A4CJ45"/>
<dbReference type="InterPro" id="IPR004792">
    <property type="entry name" value="BaiN-like"/>
</dbReference>
<evidence type="ECO:0000256" key="3">
    <source>
        <dbReference type="ARBA" id="ARBA00022827"/>
    </source>
</evidence>
<dbReference type="Gene3D" id="3.50.50.60">
    <property type="entry name" value="FAD/NAD(P)-binding domain"/>
    <property type="match status" value="1"/>
</dbReference>
<dbReference type="Proteomes" id="UP000009049">
    <property type="component" value="Chromosome"/>
</dbReference>
<organism evidence="6 7">
    <name type="scientific">Robiginitalea biformata (strain ATCC BAA-864 / DSM 15991 / KCTC 12146 / HTCC2501)</name>
    <dbReference type="NCBI Taxonomy" id="313596"/>
    <lineage>
        <taxon>Bacteria</taxon>
        <taxon>Pseudomonadati</taxon>
        <taxon>Bacteroidota</taxon>
        <taxon>Flavobacteriia</taxon>
        <taxon>Flavobacteriales</taxon>
        <taxon>Flavobacteriaceae</taxon>
        <taxon>Robiginitalea</taxon>
    </lineage>
</organism>
<dbReference type="eggNOG" id="COG2081">
    <property type="taxonomic scope" value="Bacteria"/>
</dbReference>
<feature type="domain" description="RsdA/BaiN/AoA(So)-like insert" evidence="5">
    <location>
        <begin position="186"/>
        <end position="365"/>
    </location>
</feature>
<dbReference type="SUPFAM" id="SSF160996">
    <property type="entry name" value="HI0933 insert domain-like"/>
    <property type="match status" value="1"/>
</dbReference>
<dbReference type="RefSeq" id="WP_015753709.1">
    <property type="nucleotide sequence ID" value="NC_013222.1"/>
</dbReference>
<dbReference type="Gene3D" id="1.10.8.260">
    <property type="entry name" value="HI0933 insert domain-like"/>
    <property type="match status" value="1"/>
</dbReference>
<dbReference type="Gene3D" id="2.40.30.10">
    <property type="entry name" value="Translation factors"/>
    <property type="match status" value="1"/>
</dbReference>
<evidence type="ECO:0000313" key="6">
    <source>
        <dbReference type="EMBL" id="EAR16953.1"/>
    </source>
</evidence>
<evidence type="ECO:0000259" key="5">
    <source>
        <dbReference type="Pfam" id="PF22780"/>
    </source>
</evidence>
<dbReference type="InterPro" id="IPR057661">
    <property type="entry name" value="RsdA/BaiN/AoA(So)_Rossmann"/>
</dbReference>
<dbReference type="PANTHER" id="PTHR42887">
    <property type="entry name" value="OS12G0638800 PROTEIN"/>
    <property type="match status" value="1"/>
</dbReference>
<evidence type="ECO:0000259" key="4">
    <source>
        <dbReference type="Pfam" id="PF03486"/>
    </source>
</evidence>